<keyword evidence="4" id="KW-0560">Oxidoreductase</keyword>
<dbReference type="AlphaFoldDB" id="A0A9C7PWV4"/>
<reference evidence="10" key="1">
    <citation type="journal article" date="2022" name="Proc. Natl. Acad. Sci. U.S.A.">
        <title>Life cycle and functional genomics of the unicellular red alga Galdieria for elucidating algal and plant evolution and industrial use.</title>
        <authorList>
            <person name="Hirooka S."/>
            <person name="Itabashi T."/>
            <person name="Ichinose T.M."/>
            <person name="Onuma R."/>
            <person name="Fujiwara T."/>
            <person name="Yamashita S."/>
            <person name="Jong L.W."/>
            <person name="Tomita R."/>
            <person name="Iwane A.H."/>
            <person name="Miyagishima S.Y."/>
        </authorList>
    </citation>
    <scope>NUCLEOTIDE SEQUENCE</scope>
    <source>
        <strain evidence="10">NBRC 102759</strain>
    </source>
</reference>
<dbReference type="GO" id="GO:0016491">
    <property type="term" value="F:oxidoreductase activity"/>
    <property type="evidence" value="ECO:0007669"/>
    <property type="project" value="UniProtKB-KW"/>
</dbReference>
<feature type="domain" description="Ferric oxidoreductase" evidence="7">
    <location>
        <begin position="251"/>
        <end position="372"/>
    </location>
</feature>
<comment type="caution">
    <text evidence="10">The sequence shown here is derived from an EMBL/GenBank/DDBJ whole genome shotgun (WGS) entry which is preliminary data.</text>
</comment>
<name>A0A9C7PWV4_9RHOD</name>
<evidence type="ECO:0000256" key="3">
    <source>
        <dbReference type="ARBA" id="ARBA00022989"/>
    </source>
</evidence>
<dbReference type="InterPro" id="IPR013121">
    <property type="entry name" value="Fe_red_NAD-bd_6"/>
</dbReference>
<reference evidence="10" key="2">
    <citation type="submission" date="2022-01" db="EMBL/GenBank/DDBJ databases">
        <authorList>
            <person name="Hirooka S."/>
            <person name="Miyagishima S.Y."/>
        </authorList>
    </citation>
    <scope>NUCLEOTIDE SEQUENCE</scope>
    <source>
        <strain evidence="10">NBRC 102759</strain>
    </source>
</reference>
<feature type="transmembrane region" description="Helical" evidence="6">
    <location>
        <begin position="6"/>
        <end position="30"/>
    </location>
</feature>
<sequence length="855" mass="98406">MLAPFQSLQLVFLVVFLSLCCLITGHLNYLDQFPNGAKVLDPQRNTTSWIGVGHQDAVGMTGINEFGKDFRKVGGNWKRLCVLDSDGDGQSNGMELGDPCCVWKQGDIPFRVWDISHPGSKSSMTKATRPVCSGETVLSYTLASLYHLGLEEGVLLFYMLCATLVLYSFIFSRVSGCKYISLLWLSCRVCCKKLFYVVPSFYGENNLLRELFLYILDPRVAIYLIFQGFFCRYLYFQKYVSLKSPLVRCVGELAVCNLGILLFPVSRNSPLWSIMGTCFERILLYHRLLGYWTLFLTSWHAFGMFHAYMHQHRGFAFLFSFSSTHALFNLPGIFAYLFILLLGMLALQCIRRKAFEIFYYSHVILFPFCLIFTVLHIGFAIFYLAPGLLSLGIDYMLRIHRTCEVTPSSIRVFQDAVRITFVRPETWTIKGVGGHLGFFKVPHLAWLQSHPFSIFSLDSNTFDIIVRRGMTRSFTDKLYKACQGYSLFYTYEELLEELQLANKKVLGGMERNMLAVSSVWEDEHISAKSILLKDSKQLLQIPKIRYFYGLKQEFIQYLLGSTFSRMGSEKHSLLEIVVSNDHLSFGRENFCFSSSRSNVWPSTYNMFNECTPLVRQDEKLKVLVYDSLIQTNEKSTESFVKPTPDNLLDSNISKYDEQGFEYYTENSYQRLEDGLKELSLKEMIIQVEGPYGYLPVNPFHFSSILLCAGGVGITGILSILCDIYHHSKRNTFADITLCWTISNSAHFEWVQDVFFSIREDHLLKHVVHYDIYITNGDLPRLIDSAARQTIHFYKRRPDWNRVICNWKHKSLLLGIHKGVSYTCGPPCMVSQVQEHCKLLENDNWSCIVSNETFEF</sequence>
<evidence type="ECO:0000256" key="2">
    <source>
        <dbReference type="ARBA" id="ARBA00022692"/>
    </source>
</evidence>
<keyword evidence="5 6" id="KW-0472">Membrane</keyword>
<keyword evidence="2 6" id="KW-0812">Transmembrane</keyword>
<dbReference type="OrthoDB" id="129121at2759"/>
<evidence type="ECO:0000313" key="10">
    <source>
        <dbReference type="EMBL" id="GJQ12066.1"/>
    </source>
</evidence>
<feature type="domain" description="Temptin Cys/Cys disulfide" evidence="9">
    <location>
        <begin position="25"/>
        <end position="119"/>
    </location>
</feature>
<organism evidence="10 11">
    <name type="scientific">Galdieria partita</name>
    <dbReference type="NCBI Taxonomy" id="83374"/>
    <lineage>
        <taxon>Eukaryota</taxon>
        <taxon>Rhodophyta</taxon>
        <taxon>Bangiophyceae</taxon>
        <taxon>Galdieriales</taxon>
        <taxon>Galdieriaceae</taxon>
        <taxon>Galdieria</taxon>
    </lineage>
</organism>
<gene>
    <name evidence="10" type="ORF">GpartN1_g3857.t1</name>
</gene>
<evidence type="ECO:0000256" key="4">
    <source>
        <dbReference type="ARBA" id="ARBA00023002"/>
    </source>
</evidence>
<keyword evidence="3 6" id="KW-1133">Transmembrane helix</keyword>
<dbReference type="Gene3D" id="3.40.50.80">
    <property type="entry name" value="Nucleotide-binding domain of ferredoxin-NADP reductase (FNR) module"/>
    <property type="match status" value="1"/>
</dbReference>
<evidence type="ECO:0000259" key="9">
    <source>
        <dbReference type="Pfam" id="PF24784"/>
    </source>
</evidence>
<feature type="transmembrane region" description="Helical" evidence="6">
    <location>
        <begin position="155"/>
        <end position="172"/>
    </location>
</feature>
<keyword evidence="11" id="KW-1185">Reference proteome</keyword>
<dbReference type="GO" id="GO:0005886">
    <property type="term" value="C:plasma membrane"/>
    <property type="evidence" value="ECO:0007669"/>
    <property type="project" value="TreeGrafter"/>
</dbReference>
<dbReference type="Pfam" id="PF01794">
    <property type="entry name" value="Ferric_reduct"/>
    <property type="match status" value="1"/>
</dbReference>
<evidence type="ECO:0000259" key="7">
    <source>
        <dbReference type="Pfam" id="PF01794"/>
    </source>
</evidence>
<evidence type="ECO:0000256" key="6">
    <source>
        <dbReference type="SAM" id="Phobius"/>
    </source>
</evidence>
<dbReference type="InterPro" id="IPR050369">
    <property type="entry name" value="RBOH/FRE"/>
</dbReference>
<evidence type="ECO:0000256" key="1">
    <source>
        <dbReference type="ARBA" id="ARBA00004141"/>
    </source>
</evidence>
<evidence type="ECO:0000256" key="5">
    <source>
        <dbReference type="ARBA" id="ARBA00023136"/>
    </source>
</evidence>
<dbReference type="SUPFAM" id="SSF52343">
    <property type="entry name" value="Ferredoxin reductase-like, C-terminal NADP-linked domain"/>
    <property type="match status" value="1"/>
</dbReference>
<dbReference type="EMBL" id="BQMJ01000030">
    <property type="protein sequence ID" value="GJQ12066.1"/>
    <property type="molecule type" value="Genomic_DNA"/>
</dbReference>
<proteinExistence type="predicted"/>
<evidence type="ECO:0000313" key="11">
    <source>
        <dbReference type="Proteomes" id="UP001061958"/>
    </source>
</evidence>
<dbReference type="InterPro" id="IPR039261">
    <property type="entry name" value="FNR_nucleotide-bd"/>
</dbReference>
<accession>A0A9C7PWV4</accession>
<dbReference type="Pfam" id="PF08030">
    <property type="entry name" value="NAD_binding_6"/>
    <property type="match status" value="1"/>
</dbReference>
<dbReference type="PANTHER" id="PTHR11972:SF69">
    <property type="entry name" value="FERRIC REDUCTION OXIDASE 6-RELATED"/>
    <property type="match status" value="1"/>
</dbReference>
<feature type="transmembrane region" description="Helical" evidence="6">
    <location>
        <begin position="359"/>
        <end position="385"/>
    </location>
</feature>
<feature type="transmembrane region" description="Helical" evidence="6">
    <location>
        <begin position="699"/>
        <end position="720"/>
    </location>
</feature>
<evidence type="ECO:0000259" key="8">
    <source>
        <dbReference type="Pfam" id="PF08030"/>
    </source>
</evidence>
<dbReference type="InterPro" id="IPR013130">
    <property type="entry name" value="Fe3_Rdtase_TM_dom"/>
</dbReference>
<feature type="transmembrane region" description="Helical" evidence="6">
    <location>
        <begin position="289"/>
        <end position="308"/>
    </location>
</feature>
<dbReference type="InterPro" id="IPR057626">
    <property type="entry name" value="S-S_Temptin"/>
</dbReference>
<dbReference type="CDD" id="cd06186">
    <property type="entry name" value="NOX_Duox_like_FAD_NADP"/>
    <property type="match status" value="1"/>
</dbReference>
<protein>
    <submittedName>
        <fullName evidence="10">Uncharacterized protein</fullName>
    </submittedName>
</protein>
<dbReference type="PANTHER" id="PTHR11972">
    <property type="entry name" value="NADPH OXIDASE"/>
    <property type="match status" value="1"/>
</dbReference>
<feature type="domain" description="Ferric reductase NAD binding" evidence="8">
    <location>
        <begin position="701"/>
        <end position="836"/>
    </location>
</feature>
<dbReference type="Proteomes" id="UP001061958">
    <property type="component" value="Unassembled WGS sequence"/>
</dbReference>
<dbReference type="Pfam" id="PF24784">
    <property type="entry name" value="Temptin_C"/>
    <property type="match status" value="1"/>
</dbReference>
<comment type="subcellular location">
    <subcellularLocation>
        <location evidence="1">Membrane</location>
        <topology evidence="1">Multi-pass membrane protein</topology>
    </subcellularLocation>
</comment>
<feature type="transmembrane region" description="Helical" evidence="6">
    <location>
        <begin position="328"/>
        <end position="347"/>
    </location>
</feature>